<reference evidence="2" key="1">
    <citation type="submission" date="2023-02" db="EMBL/GenBank/DDBJ databases">
        <title>Kitasatospora phosalacinea NBRC 14627.</title>
        <authorList>
            <person name="Ichikawa N."/>
            <person name="Sato H."/>
            <person name="Tonouchi N."/>
        </authorList>
    </citation>
    <scope>NUCLEOTIDE SEQUENCE</scope>
    <source>
        <strain evidence="2">NBRC 14627</strain>
    </source>
</reference>
<gene>
    <name evidence="2" type="ORF">Kpho02_04380</name>
</gene>
<name>A0A9W6Q3X4_9ACTN</name>
<protein>
    <submittedName>
        <fullName evidence="2">Membrane protein</fullName>
    </submittedName>
</protein>
<evidence type="ECO:0000259" key="1">
    <source>
        <dbReference type="SMART" id="SM00858"/>
    </source>
</evidence>
<proteinExistence type="predicted"/>
<evidence type="ECO:0000313" key="3">
    <source>
        <dbReference type="Proteomes" id="UP001165041"/>
    </source>
</evidence>
<accession>A0A9W6Q3X4</accession>
<organism evidence="2 3">
    <name type="scientific">Kitasatospora phosalacinea</name>
    <dbReference type="NCBI Taxonomy" id="2065"/>
    <lineage>
        <taxon>Bacteria</taxon>
        <taxon>Bacillati</taxon>
        <taxon>Actinomycetota</taxon>
        <taxon>Actinomycetes</taxon>
        <taxon>Kitasatosporales</taxon>
        <taxon>Streptomycetaceae</taxon>
        <taxon>Kitasatospora</taxon>
    </lineage>
</organism>
<dbReference type="Proteomes" id="UP001165041">
    <property type="component" value="Unassembled WGS sequence"/>
</dbReference>
<evidence type="ECO:0000313" key="2">
    <source>
        <dbReference type="EMBL" id="GLW68139.1"/>
    </source>
</evidence>
<sequence>MLAMAAALIAAGGLGGAALYNSSGQRIAVLALARDVPMGQVITSDDLVVAHIAGDPALHPLDAQDLQGTVGLRATTDLKRGALLVRSDLTSDPATQPGQQIVGISAKRSQLPATRLQPGLQILIVNTPDGGSGTTRTPETMTAVVAAVGKPDTDGSTVIDVAVGPSNGPQLALWVAGGKFQVILAPRTAGGS</sequence>
<dbReference type="CDD" id="cd11614">
    <property type="entry name" value="SAF_CpaB_FlgA_like"/>
    <property type="match status" value="1"/>
</dbReference>
<feature type="domain" description="SAF" evidence="1">
    <location>
        <begin position="27"/>
        <end position="90"/>
    </location>
</feature>
<dbReference type="SMART" id="SM00858">
    <property type="entry name" value="SAF"/>
    <property type="match status" value="1"/>
</dbReference>
<dbReference type="InterPro" id="IPR013974">
    <property type="entry name" value="SAF"/>
</dbReference>
<dbReference type="AlphaFoldDB" id="A0A9W6Q3X4"/>
<dbReference type="EMBL" id="BSSA01000001">
    <property type="protein sequence ID" value="GLW68139.1"/>
    <property type="molecule type" value="Genomic_DNA"/>
</dbReference>
<comment type="caution">
    <text evidence="2">The sequence shown here is derived from an EMBL/GenBank/DDBJ whole genome shotgun (WGS) entry which is preliminary data.</text>
</comment>
<dbReference type="Pfam" id="PF08666">
    <property type="entry name" value="SAF"/>
    <property type="match status" value="1"/>
</dbReference>